<dbReference type="RefSeq" id="WP_131996401.1">
    <property type="nucleotide sequence ID" value="NZ_JACGXM010000004.1"/>
</dbReference>
<dbReference type="Proteomes" id="UP000294862">
    <property type="component" value="Unassembled WGS sequence"/>
</dbReference>
<comment type="caution">
    <text evidence="1">The sequence shown here is derived from an EMBL/GenBank/DDBJ whole genome shotgun (WGS) entry which is preliminary data.</text>
</comment>
<dbReference type="EMBL" id="SLWQ01000003">
    <property type="protein sequence ID" value="TCO41382.1"/>
    <property type="molecule type" value="Genomic_DNA"/>
</dbReference>
<reference evidence="1 2" key="1">
    <citation type="journal article" date="2015" name="Stand. Genomic Sci.">
        <title>Genomic Encyclopedia of Bacterial and Archaeal Type Strains, Phase III: the genomes of soil and plant-associated and newly described type strains.</title>
        <authorList>
            <person name="Whitman W.B."/>
            <person name="Woyke T."/>
            <person name="Klenk H.P."/>
            <person name="Zhou Y."/>
            <person name="Lilburn T.G."/>
            <person name="Beck B.J."/>
            <person name="De Vos P."/>
            <person name="Vandamme P."/>
            <person name="Eisen J.A."/>
            <person name="Garrity G."/>
            <person name="Hugenholtz P."/>
            <person name="Kyrpides N.C."/>
        </authorList>
    </citation>
    <scope>NUCLEOTIDE SEQUENCE [LARGE SCALE GENOMIC DNA]</scope>
    <source>
        <strain evidence="1 2">A3</strain>
    </source>
</reference>
<evidence type="ECO:0000313" key="1">
    <source>
        <dbReference type="EMBL" id="TCO41382.1"/>
    </source>
</evidence>
<sequence length="143" mass="15541">MSAYPFARLGLAGALAALAGCQADWVREHPLGCRSDEQSLLRDTLYFGRAIPGGGEVDEAAWQRFDREVLARAFPRGYTTLDARGHWRGDDGAPVSEASRVVIVVHDGGSASEAALHGVVDAYRERFHQESVLRERAAVCVAF</sequence>
<proteinExistence type="predicted"/>
<dbReference type="InterPro" id="IPR021957">
    <property type="entry name" value="DUF3574"/>
</dbReference>
<keyword evidence="2" id="KW-1185">Reference proteome</keyword>
<accession>A0A4R2IB84</accession>
<dbReference type="Pfam" id="PF12098">
    <property type="entry name" value="DUF3574"/>
    <property type="match status" value="1"/>
</dbReference>
<dbReference type="AlphaFoldDB" id="A0A4R2IB84"/>
<evidence type="ECO:0000313" key="2">
    <source>
        <dbReference type="Proteomes" id="UP000294862"/>
    </source>
</evidence>
<gene>
    <name evidence="1" type="ORF">EV148_103302</name>
</gene>
<organism evidence="1 2">
    <name type="scientific">Dokdonella fugitiva</name>
    <dbReference type="NCBI Taxonomy" id="328517"/>
    <lineage>
        <taxon>Bacteria</taxon>
        <taxon>Pseudomonadati</taxon>
        <taxon>Pseudomonadota</taxon>
        <taxon>Gammaproteobacteria</taxon>
        <taxon>Lysobacterales</taxon>
        <taxon>Rhodanobacteraceae</taxon>
        <taxon>Dokdonella</taxon>
    </lineage>
</organism>
<name>A0A4R2IB84_9GAMM</name>
<dbReference type="OrthoDB" id="794286at2"/>
<protein>
    <submittedName>
        <fullName evidence="1">Uncharacterized protein DUF3574</fullName>
    </submittedName>
</protein>